<dbReference type="RefSeq" id="WP_218603897.1">
    <property type="nucleotide sequence ID" value="NZ_JADQDJ010000169.1"/>
</dbReference>
<comment type="caution">
    <text evidence="1">The sequence shown here is derived from an EMBL/GenBank/DDBJ whole genome shotgun (WGS) entry which is preliminary data.</text>
</comment>
<organism evidence="1 2">
    <name type="scientific">Pseudonocardia abyssalis</name>
    <dbReference type="NCBI Taxonomy" id="2792008"/>
    <lineage>
        <taxon>Bacteria</taxon>
        <taxon>Bacillati</taxon>
        <taxon>Actinomycetota</taxon>
        <taxon>Actinomycetes</taxon>
        <taxon>Pseudonocardiales</taxon>
        <taxon>Pseudonocardiaceae</taxon>
        <taxon>Pseudonocardia</taxon>
    </lineage>
</organism>
<gene>
    <name evidence="1" type="ORF">I4I81_13545</name>
</gene>
<dbReference type="Pfam" id="PF10604">
    <property type="entry name" value="Polyketide_cyc2"/>
    <property type="match status" value="1"/>
</dbReference>
<name>A0ABS6USW5_9PSEU</name>
<protein>
    <submittedName>
        <fullName evidence="1">SRPBCC family protein</fullName>
    </submittedName>
</protein>
<evidence type="ECO:0000313" key="1">
    <source>
        <dbReference type="EMBL" id="MBW0135272.1"/>
    </source>
</evidence>
<accession>A0ABS6USW5</accession>
<sequence>MRYADGPVVEGSVHIAATPQRVWEVVSDIHLMPALSSELQSVEWLDEGTTAVGRAFRGRSSHPAAGEWSTTSRIVCCEESRTFGWDVEDPQNPSASWRFELTPSDGGTDLRQWARLGPGPSNLTTAIERMPEKEERIVAHRLREWQAGIDANLVAIKERAENP</sequence>
<dbReference type="Proteomes" id="UP000694287">
    <property type="component" value="Unassembled WGS sequence"/>
</dbReference>
<evidence type="ECO:0000313" key="2">
    <source>
        <dbReference type="Proteomes" id="UP000694287"/>
    </source>
</evidence>
<keyword evidence="2" id="KW-1185">Reference proteome</keyword>
<dbReference type="EMBL" id="JADQDK010000001">
    <property type="protein sequence ID" value="MBW0135272.1"/>
    <property type="molecule type" value="Genomic_DNA"/>
</dbReference>
<reference evidence="1 2" key="1">
    <citation type="submission" date="2020-11" db="EMBL/GenBank/DDBJ databases">
        <title>Pseudonocardia abyssalis sp. nov. and Pseudonocardia oceani sp. nov., description and phylogenomic analysis of two novel actinomycetes isolated from the deep Southern Ocean.</title>
        <authorList>
            <person name="Parra J."/>
        </authorList>
    </citation>
    <scope>NUCLEOTIDE SEQUENCE [LARGE SCALE GENOMIC DNA]</scope>
    <source>
        <strain evidence="1 2">KRD-168</strain>
    </source>
</reference>
<dbReference type="CDD" id="cd07812">
    <property type="entry name" value="SRPBCC"/>
    <property type="match status" value="1"/>
</dbReference>
<dbReference type="InterPro" id="IPR019587">
    <property type="entry name" value="Polyketide_cyclase/dehydratase"/>
</dbReference>
<proteinExistence type="predicted"/>